<organism evidence="1 2">
    <name type="scientific">Candidatus Methanocrinis alkalitolerans</name>
    <dbReference type="NCBI Taxonomy" id="3033395"/>
    <lineage>
        <taxon>Archaea</taxon>
        <taxon>Methanobacteriati</taxon>
        <taxon>Methanobacteriota</taxon>
        <taxon>Stenosarchaea group</taxon>
        <taxon>Methanomicrobia</taxon>
        <taxon>Methanotrichales</taxon>
        <taxon>Methanotrichaceae</taxon>
        <taxon>Methanocrinis</taxon>
    </lineage>
</organism>
<name>A0ABT5XBM8_9EURY</name>
<proteinExistence type="predicted"/>
<comment type="caution">
    <text evidence="1">The sequence shown here is derived from an EMBL/GenBank/DDBJ whole genome shotgun (WGS) entry which is preliminary data.</text>
</comment>
<accession>A0ABT5XBM8</accession>
<gene>
    <name evidence="1" type="ORF">P0O24_00440</name>
</gene>
<evidence type="ECO:0000313" key="1">
    <source>
        <dbReference type="EMBL" id="MDF0592056.1"/>
    </source>
</evidence>
<keyword evidence="2" id="KW-1185">Reference proteome</keyword>
<dbReference type="EC" id="2.5.1.6" evidence="1"/>
<protein>
    <submittedName>
        <fullName evidence="1">Methionine adenosyltransferase</fullName>
        <ecNumber evidence="1">2.5.1.6</ecNumber>
    </submittedName>
</protein>
<dbReference type="Gene3D" id="3.30.300.280">
    <property type="entry name" value="S-adenosylmethionine synthetase, C-terminal domain"/>
    <property type="match status" value="1"/>
</dbReference>
<dbReference type="PANTHER" id="PTHR36697">
    <property type="entry name" value="S-ADENOSYLMETHIONINE SYNTHASE"/>
    <property type="match status" value="1"/>
</dbReference>
<reference evidence="1 2" key="1">
    <citation type="submission" date="2023-03" db="EMBL/GenBank/DDBJ databases">
        <title>Whole genome sequencing of Methanotrichaceae archaeon M04Ac.</title>
        <authorList>
            <person name="Khomyakova M.A."/>
            <person name="Merkel A.Y."/>
            <person name="Slobodkin A.I."/>
        </authorList>
    </citation>
    <scope>NUCLEOTIDE SEQUENCE [LARGE SCALE GENOMIC DNA]</scope>
    <source>
        <strain evidence="1 2">M04Ac</strain>
    </source>
</reference>
<dbReference type="EMBL" id="JARFPL010000001">
    <property type="protein sequence ID" value="MDF0592056.1"/>
    <property type="molecule type" value="Genomic_DNA"/>
</dbReference>
<dbReference type="NCBIfam" id="NF003364">
    <property type="entry name" value="PRK04439.1-3"/>
    <property type="match status" value="1"/>
</dbReference>
<dbReference type="GO" id="GO:0004478">
    <property type="term" value="F:methionine adenosyltransferase activity"/>
    <property type="evidence" value="ECO:0007669"/>
    <property type="project" value="UniProtKB-EC"/>
</dbReference>
<dbReference type="RefSeq" id="WP_316967765.1">
    <property type="nucleotide sequence ID" value="NZ_JARFPL010000001.1"/>
</dbReference>
<dbReference type="NCBIfam" id="NF003366">
    <property type="entry name" value="PRK04439.1-5"/>
    <property type="match status" value="1"/>
</dbReference>
<dbReference type="InterPro" id="IPR027790">
    <property type="entry name" value="AdoMet_synthase_2_family"/>
</dbReference>
<dbReference type="Proteomes" id="UP001215956">
    <property type="component" value="Unassembled WGS sequence"/>
</dbReference>
<sequence length="396" mass="43780">MTRNIRVERLSQQPVEEQMIELVERKGIGHPDSIADGLAESISCALCHEYKRRVGAVLHHNTDETQVVAGRSCPAFGGGEIIQPIYVLLSGRATRFFEEQEIPVDVIARRTAKEYIRSVLCNIDVSDHVILDCRIGTGSSDLQDVFKRKVPGANDTSFGVGYAPFSETETVVYDTERFLMDLKKRIPAIGEDVKVMAMRSGDTINLTVACAMVGRHLDDLADYMETKEVIVREIEENVCSCAKREVKVQLNVADDPESGSVYLTVSGTSAEMGDDGSVGRGNRANGLITLNRPMSMEATSGKNPIRHVGKIYNLLSTQIANKIVAEVEEVGEVYVRILSQIGKPIDEPHMLSIQTTVTEGANYSRVQSEAEEIANQWLDDILMIQDKLMKGELKTF</sequence>
<dbReference type="PANTHER" id="PTHR36697:SF1">
    <property type="entry name" value="S-ADENOSYLMETHIONINE SYNTHASE"/>
    <property type="match status" value="1"/>
</dbReference>
<dbReference type="Pfam" id="PF01941">
    <property type="entry name" value="AdoMet_Synthase"/>
    <property type="match status" value="1"/>
</dbReference>
<dbReference type="InterPro" id="IPR042544">
    <property type="entry name" value="AdoMet_synthase_3"/>
</dbReference>
<dbReference type="Gene3D" id="3.30.300.10">
    <property type="match status" value="1"/>
</dbReference>
<evidence type="ECO:0000313" key="2">
    <source>
        <dbReference type="Proteomes" id="UP001215956"/>
    </source>
</evidence>
<keyword evidence="1" id="KW-0808">Transferase</keyword>